<evidence type="ECO:0000313" key="2">
    <source>
        <dbReference type="EMBL" id="KAK9071535.1"/>
    </source>
</evidence>
<protein>
    <submittedName>
        <fullName evidence="2">Uncharacterized protein</fullName>
    </submittedName>
</protein>
<dbReference type="Proteomes" id="UP001408789">
    <property type="component" value="Unassembled WGS sequence"/>
</dbReference>
<feature type="region of interest" description="Disordered" evidence="1">
    <location>
        <begin position="97"/>
        <end position="119"/>
    </location>
</feature>
<name>A0AAP0H6D4_9ASTR</name>
<proteinExistence type="predicted"/>
<reference evidence="2 3" key="1">
    <citation type="submission" date="2024-04" db="EMBL/GenBank/DDBJ databases">
        <title>The reference genome of an endangered Asteraceae, Deinandra increscens subsp. villosa, native to the Central Coast of California.</title>
        <authorList>
            <person name="Guilliams M."/>
            <person name="Hasenstab-Lehman K."/>
            <person name="Meyer R."/>
            <person name="Mcevoy S."/>
        </authorList>
    </citation>
    <scope>NUCLEOTIDE SEQUENCE [LARGE SCALE GENOMIC DNA]</scope>
    <source>
        <tissue evidence="2">Leaf</tissue>
    </source>
</reference>
<feature type="compositionally biased region" description="Low complexity" evidence="1">
    <location>
        <begin position="106"/>
        <end position="116"/>
    </location>
</feature>
<gene>
    <name evidence="2" type="ORF">SSX86_007963</name>
</gene>
<organism evidence="2 3">
    <name type="scientific">Deinandra increscens subsp. villosa</name>
    <dbReference type="NCBI Taxonomy" id="3103831"/>
    <lineage>
        <taxon>Eukaryota</taxon>
        <taxon>Viridiplantae</taxon>
        <taxon>Streptophyta</taxon>
        <taxon>Embryophyta</taxon>
        <taxon>Tracheophyta</taxon>
        <taxon>Spermatophyta</taxon>
        <taxon>Magnoliopsida</taxon>
        <taxon>eudicotyledons</taxon>
        <taxon>Gunneridae</taxon>
        <taxon>Pentapetalae</taxon>
        <taxon>asterids</taxon>
        <taxon>campanulids</taxon>
        <taxon>Asterales</taxon>
        <taxon>Asteraceae</taxon>
        <taxon>Asteroideae</taxon>
        <taxon>Heliantheae alliance</taxon>
        <taxon>Madieae</taxon>
        <taxon>Madiinae</taxon>
        <taxon>Deinandra</taxon>
    </lineage>
</organism>
<comment type="caution">
    <text evidence="2">The sequence shown here is derived from an EMBL/GenBank/DDBJ whole genome shotgun (WGS) entry which is preliminary data.</text>
</comment>
<dbReference type="PANTHER" id="PTHR34120:SF29">
    <property type="entry name" value="CALCIUM_CALMODULIN-DEPENDENT PROTEIN KINASE"/>
    <property type="match status" value="1"/>
</dbReference>
<feature type="region of interest" description="Disordered" evidence="1">
    <location>
        <begin position="133"/>
        <end position="171"/>
    </location>
</feature>
<keyword evidence="3" id="KW-1185">Reference proteome</keyword>
<feature type="region of interest" description="Disordered" evidence="1">
    <location>
        <begin position="1"/>
        <end position="48"/>
    </location>
</feature>
<dbReference type="AlphaFoldDB" id="A0AAP0H6D4"/>
<evidence type="ECO:0000313" key="3">
    <source>
        <dbReference type="Proteomes" id="UP001408789"/>
    </source>
</evidence>
<feature type="compositionally biased region" description="Low complexity" evidence="1">
    <location>
        <begin position="8"/>
        <end position="42"/>
    </location>
</feature>
<evidence type="ECO:0000256" key="1">
    <source>
        <dbReference type="SAM" id="MobiDB-lite"/>
    </source>
</evidence>
<dbReference type="EMBL" id="JBCNJP010000010">
    <property type="protein sequence ID" value="KAK9071535.1"/>
    <property type="molecule type" value="Genomic_DNA"/>
</dbReference>
<sequence>MHSNTLITNSNPTTNQNNDNNHTNYSISISNSNSGSISPPENNIHDQIHDDSDHDLIVIDNNPPESSWISHNNVTDWLNHHHTVHTFIERKTSVKMVSSSRKFDSSSDQTRTSQRSVSFNHKPQAATIIGFRQKQPDGKSKQINNDRLFKNRSLPGKSSSGVHVTEPRSPRVSCMGRVGSMRGRARRNGFWKKVKAAILTRVRTNKRGSG</sequence>
<accession>A0AAP0H6D4</accession>
<dbReference type="PANTHER" id="PTHR34120">
    <property type="entry name" value="EXPRESSED PROTEIN"/>
    <property type="match status" value="1"/>
</dbReference>